<keyword evidence="2" id="KW-0472">Membrane</keyword>
<accession>A0A1H2IVH6</accession>
<feature type="region of interest" description="Disordered" evidence="1">
    <location>
        <begin position="99"/>
        <end position="118"/>
    </location>
</feature>
<name>A0A1H2IVH6_9ACTN</name>
<evidence type="ECO:0000313" key="3">
    <source>
        <dbReference type="EMBL" id="SDU48062.1"/>
    </source>
</evidence>
<keyword evidence="2" id="KW-1133">Transmembrane helix</keyword>
<evidence type="ECO:0000256" key="1">
    <source>
        <dbReference type="SAM" id="MobiDB-lite"/>
    </source>
</evidence>
<sequence>MHNASSSKSYSFAGYLVMLLGFLFLGLFVMSLAGGIATPSWPFGLAMAALFALAIAAFRLQITLSKQHQDDVIVSSDPMTPPLRRADVEQYERTYRRARGATAGITTPDEGTRLYKAA</sequence>
<keyword evidence="2" id="KW-0812">Transmembrane</keyword>
<dbReference type="AlphaFoldDB" id="A0A1H2IVH6"/>
<reference evidence="3 4" key="1">
    <citation type="submission" date="2016-10" db="EMBL/GenBank/DDBJ databases">
        <authorList>
            <person name="de Groot N.N."/>
        </authorList>
    </citation>
    <scope>NUCLEOTIDE SEQUENCE [LARGE SCALE GENOMIC DNA]</scope>
    <source>
        <strain evidence="3 4">DSM 44215</strain>
    </source>
</reference>
<protein>
    <submittedName>
        <fullName evidence="3">Uncharacterized protein</fullName>
    </submittedName>
</protein>
<evidence type="ECO:0000256" key="2">
    <source>
        <dbReference type="SAM" id="Phobius"/>
    </source>
</evidence>
<dbReference type="EMBL" id="FNLM01000034">
    <property type="protein sequence ID" value="SDU48062.1"/>
    <property type="molecule type" value="Genomic_DNA"/>
</dbReference>
<organism evidence="3 4">
    <name type="scientific">Gordonia westfalica</name>
    <dbReference type="NCBI Taxonomy" id="158898"/>
    <lineage>
        <taxon>Bacteria</taxon>
        <taxon>Bacillati</taxon>
        <taxon>Actinomycetota</taxon>
        <taxon>Actinomycetes</taxon>
        <taxon>Mycobacteriales</taxon>
        <taxon>Gordoniaceae</taxon>
        <taxon>Gordonia</taxon>
    </lineage>
</organism>
<feature type="transmembrane region" description="Helical" evidence="2">
    <location>
        <begin position="12"/>
        <end position="34"/>
    </location>
</feature>
<gene>
    <name evidence="3" type="ORF">SAMN04488548_1341476</name>
</gene>
<evidence type="ECO:0000313" key="4">
    <source>
        <dbReference type="Proteomes" id="UP000183180"/>
    </source>
</evidence>
<feature type="transmembrane region" description="Helical" evidence="2">
    <location>
        <begin position="40"/>
        <end position="58"/>
    </location>
</feature>
<dbReference type="Proteomes" id="UP000183180">
    <property type="component" value="Unassembled WGS sequence"/>
</dbReference>
<proteinExistence type="predicted"/>